<dbReference type="PANTHER" id="PTHR11092:SF0">
    <property type="entry name" value="EPIMERASE FAMILY PROTEIN SDR39U1"/>
    <property type="match status" value="1"/>
</dbReference>
<gene>
    <name evidence="4" type="ORF">dsat_2859</name>
</gene>
<dbReference type="SUPFAM" id="SSF51735">
    <property type="entry name" value="NAD(P)-binding Rossmann-fold domains"/>
    <property type="match status" value="1"/>
</dbReference>
<protein>
    <submittedName>
        <fullName evidence="4">NAD-dependent epimerase/dehydratase</fullName>
    </submittedName>
</protein>
<comment type="similarity">
    <text evidence="1">Belongs to the NAD(P)-dependent epimerase/dehydratase family. SDR39U1 subfamily.</text>
</comment>
<dbReference type="PANTHER" id="PTHR11092">
    <property type="entry name" value="SUGAR NUCLEOTIDE EPIMERASE RELATED"/>
    <property type="match status" value="1"/>
</dbReference>
<feature type="domain" description="DUF1731" evidence="3">
    <location>
        <begin position="255"/>
        <end position="302"/>
    </location>
</feature>
<name>S7TCG8_9BACT</name>
<accession>S7TCG8</accession>
<dbReference type="STRING" id="1121439.dsat_2859"/>
<dbReference type="RefSeq" id="WP_020886824.1">
    <property type="nucleotide sequence ID" value="NZ_ATHI01000014.1"/>
</dbReference>
<evidence type="ECO:0000259" key="2">
    <source>
        <dbReference type="Pfam" id="PF01370"/>
    </source>
</evidence>
<dbReference type="InterPro" id="IPR001509">
    <property type="entry name" value="Epimerase_deHydtase"/>
</dbReference>
<feature type="domain" description="NAD-dependent epimerase/dehydratase" evidence="2">
    <location>
        <begin position="3"/>
        <end position="229"/>
    </location>
</feature>
<keyword evidence="5" id="KW-1185">Reference proteome</keyword>
<dbReference type="Proteomes" id="UP000014975">
    <property type="component" value="Unassembled WGS sequence"/>
</dbReference>
<dbReference type="InterPro" id="IPR036291">
    <property type="entry name" value="NAD(P)-bd_dom_sf"/>
</dbReference>
<dbReference type="InterPro" id="IPR010099">
    <property type="entry name" value="SDR39U1"/>
</dbReference>
<comment type="caution">
    <text evidence="4">The sequence shown here is derived from an EMBL/GenBank/DDBJ whole genome shotgun (WGS) entry which is preliminary data.</text>
</comment>
<proteinExistence type="inferred from homology"/>
<dbReference type="Pfam" id="PF01370">
    <property type="entry name" value="Epimerase"/>
    <property type="match status" value="1"/>
</dbReference>
<dbReference type="Pfam" id="PF08338">
    <property type="entry name" value="DUF1731"/>
    <property type="match status" value="1"/>
</dbReference>
<dbReference type="OrthoDB" id="5292533at2"/>
<sequence>MRVIITGGTGLIGRRLTESLLSDGAEVIILSRSVTRVQSLFGGKASAALWDGRSAKDWGQLVDGADAVVNLAGAGLADSRWTPERKKLILESRVNVGRSVTEAISRASVKPKVLVQASAVGYYGPRGLPAVDESAPSGDGFLAEVCRAWEPSTEAVEEMGVRRVIIRTAVVMAEHGGALARMLPIFRLGLGGPLGDGSQGFPWIHLDDEVGAIRFLMQREESRGAYNLAAPETVDNRAFTRALSKTLGRPAVLGAPPFALKLLFGEMAQEALLSGQFVLPRRLTEDGYTFKHPVLLAALEDLLRKA</sequence>
<dbReference type="eggNOG" id="COG1090">
    <property type="taxonomic scope" value="Bacteria"/>
</dbReference>
<organism evidence="4 5">
    <name type="scientific">Alkalidesulfovibrio alkalitolerans DSM 16529</name>
    <dbReference type="NCBI Taxonomy" id="1121439"/>
    <lineage>
        <taxon>Bacteria</taxon>
        <taxon>Pseudomonadati</taxon>
        <taxon>Thermodesulfobacteriota</taxon>
        <taxon>Desulfovibrionia</taxon>
        <taxon>Desulfovibrionales</taxon>
        <taxon>Desulfovibrionaceae</taxon>
        <taxon>Alkalidesulfovibrio</taxon>
    </lineage>
</organism>
<dbReference type="InterPro" id="IPR013549">
    <property type="entry name" value="DUF1731"/>
</dbReference>
<evidence type="ECO:0000256" key="1">
    <source>
        <dbReference type="ARBA" id="ARBA00009353"/>
    </source>
</evidence>
<dbReference type="NCBIfam" id="TIGR01777">
    <property type="entry name" value="yfcH"/>
    <property type="match status" value="1"/>
</dbReference>
<evidence type="ECO:0000259" key="3">
    <source>
        <dbReference type="Pfam" id="PF08338"/>
    </source>
</evidence>
<dbReference type="AlphaFoldDB" id="S7TCG8"/>
<evidence type="ECO:0000313" key="5">
    <source>
        <dbReference type="Proteomes" id="UP000014975"/>
    </source>
</evidence>
<dbReference type="PATRIC" id="fig|1121439.3.peg.1375"/>
<dbReference type="Gene3D" id="3.40.50.720">
    <property type="entry name" value="NAD(P)-binding Rossmann-like Domain"/>
    <property type="match status" value="1"/>
</dbReference>
<dbReference type="EMBL" id="ATHI01000014">
    <property type="protein sequence ID" value="EPR34220.1"/>
    <property type="molecule type" value="Genomic_DNA"/>
</dbReference>
<evidence type="ECO:0000313" key="4">
    <source>
        <dbReference type="EMBL" id="EPR34220.1"/>
    </source>
</evidence>
<reference evidence="4 5" key="1">
    <citation type="journal article" date="2013" name="Genome Announc.">
        <title>Draft genome sequences for three mercury-methylating, sulfate-reducing bacteria.</title>
        <authorList>
            <person name="Brown S.D."/>
            <person name="Hurt R.A.Jr."/>
            <person name="Gilmour C.C."/>
            <person name="Elias D.A."/>
        </authorList>
    </citation>
    <scope>NUCLEOTIDE SEQUENCE [LARGE SCALE GENOMIC DNA]</scope>
    <source>
        <strain evidence="4 5">DSM 16529</strain>
    </source>
</reference>